<dbReference type="InterPro" id="IPR039422">
    <property type="entry name" value="MarR/SlyA-like"/>
</dbReference>
<proteinExistence type="predicted"/>
<gene>
    <name evidence="5" type="ORF">HMPREF1015_01263</name>
</gene>
<dbReference type="PRINTS" id="PR00598">
    <property type="entry name" value="HTHMARR"/>
</dbReference>
<keyword evidence="3" id="KW-0804">Transcription</keyword>
<dbReference type="Proteomes" id="UP000011747">
    <property type="component" value="Unassembled WGS sequence"/>
</dbReference>
<evidence type="ECO:0000256" key="1">
    <source>
        <dbReference type="ARBA" id="ARBA00023015"/>
    </source>
</evidence>
<reference evidence="5 6" key="1">
    <citation type="submission" date="2011-09" db="EMBL/GenBank/DDBJ databases">
        <title>The Genome Sequence of Bacillus smithii 7_3_47FAA.</title>
        <authorList>
            <consortium name="The Broad Institute Genome Sequencing Platform"/>
            <person name="Earl A."/>
            <person name="Ward D."/>
            <person name="Feldgarden M."/>
            <person name="Gevers D."/>
            <person name="Daigneault M."/>
            <person name="Strauss J."/>
            <person name="Allen-Vercoe E."/>
            <person name="Young S.K."/>
            <person name="Zeng Q."/>
            <person name="Gargeya S."/>
            <person name="Fitzgerald M."/>
            <person name="Haas B."/>
            <person name="Abouelleil A."/>
            <person name="Alvarado L."/>
            <person name="Arachchi H.M."/>
            <person name="Berlin A."/>
            <person name="Brown A."/>
            <person name="Chapman S.B."/>
            <person name="Chen Z."/>
            <person name="Dunbar C."/>
            <person name="Freedman E."/>
            <person name="Gearin G."/>
            <person name="Goldberg J."/>
            <person name="Griggs A."/>
            <person name="Gujja S."/>
            <person name="Heiman D."/>
            <person name="Howarth C."/>
            <person name="Larson L."/>
            <person name="Lui A."/>
            <person name="MacDonald P.J.P."/>
            <person name="Montmayeur A."/>
            <person name="Murphy C."/>
            <person name="Neiman D."/>
            <person name="Pearson M."/>
            <person name="Priest M."/>
            <person name="Roberts A."/>
            <person name="Saif S."/>
            <person name="Shea T."/>
            <person name="Shenoy N."/>
            <person name="Sisk P."/>
            <person name="Stolte C."/>
            <person name="Sykes S."/>
            <person name="Wortman J."/>
            <person name="Nusbaum C."/>
            <person name="Birren B."/>
        </authorList>
    </citation>
    <scope>NUCLEOTIDE SEQUENCE [LARGE SCALE GENOMIC DNA]</scope>
    <source>
        <strain evidence="5 6">7_3_47FAA</strain>
    </source>
</reference>
<dbReference type="SMART" id="SM00347">
    <property type="entry name" value="HTH_MARR"/>
    <property type="match status" value="1"/>
</dbReference>
<dbReference type="InterPro" id="IPR023187">
    <property type="entry name" value="Tscrpt_reg_MarR-type_CS"/>
</dbReference>
<dbReference type="SUPFAM" id="SSF46785">
    <property type="entry name" value="Winged helix' DNA-binding domain"/>
    <property type="match status" value="1"/>
</dbReference>
<sequence>MRLSKKERAIEQIEYEMTTFIRMATYVEQTDKKVGIFERATYLLLRELDKLGSARLKTLADVLKLDISTVSRQAASLESKGLIERLADPSDGRATLFHLTETGKEKLAMDKKIRLSRYNQWLEEWTEEECEIFTKLLLRLNSAFIQ</sequence>
<dbReference type="GO" id="GO:0003700">
    <property type="term" value="F:DNA-binding transcription factor activity"/>
    <property type="evidence" value="ECO:0007669"/>
    <property type="project" value="InterPro"/>
</dbReference>
<dbReference type="PROSITE" id="PS50995">
    <property type="entry name" value="HTH_MARR_2"/>
    <property type="match status" value="1"/>
</dbReference>
<dbReference type="InterPro" id="IPR036388">
    <property type="entry name" value="WH-like_DNA-bd_sf"/>
</dbReference>
<keyword evidence="2" id="KW-0238">DNA-binding</keyword>
<dbReference type="GO" id="GO:0003677">
    <property type="term" value="F:DNA binding"/>
    <property type="evidence" value="ECO:0007669"/>
    <property type="project" value="UniProtKB-KW"/>
</dbReference>
<dbReference type="PATRIC" id="fig|665952.3.peg.409"/>
<evidence type="ECO:0000256" key="2">
    <source>
        <dbReference type="ARBA" id="ARBA00023125"/>
    </source>
</evidence>
<evidence type="ECO:0000256" key="3">
    <source>
        <dbReference type="ARBA" id="ARBA00023163"/>
    </source>
</evidence>
<protein>
    <recommendedName>
        <fullName evidence="4">HTH marR-type domain-containing protein</fullName>
    </recommendedName>
</protein>
<dbReference type="AlphaFoldDB" id="G9QHK4"/>
<dbReference type="PANTHER" id="PTHR33164">
    <property type="entry name" value="TRANSCRIPTIONAL REGULATOR, MARR FAMILY"/>
    <property type="match status" value="1"/>
</dbReference>
<evidence type="ECO:0000313" key="6">
    <source>
        <dbReference type="Proteomes" id="UP000011747"/>
    </source>
</evidence>
<organism evidence="5 6">
    <name type="scientific">Bacillus smithii 7_3_47FAA</name>
    <dbReference type="NCBI Taxonomy" id="665952"/>
    <lineage>
        <taxon>Bacteria</taxon>
        <taxon>Bacillati</taxon>
        <taxon>Bacillota</taxon>
        <taxon>Bacilli</taxon>
        <taxon>Bacillales</taxon>
        <taxon>Bacillaceae</taxon>
        <taxon>Bacillus</taxon>
    </lineage>
</organism>
<evidence type="ECO:0000259" key="4">
    <source>
        <dbReference type="PROSITE" id="PS50995"/>
    </source>
</evidence>
<comment type="caution">
    <text evidence="5">The sequence shown here is derived from an EMBL/GenBank/DDBJ whole genome shotgun (WGS) entry which is preliminary data.</text>
</comment>
<accession>G9QHK4</accession>
<dbReference type="PROSITE" id="PS01117">
    <property type="entry name" value="HTH_MARR_1"/>
    <property type="match status" value="1"/>
</dbReference>
<name>G9QHK4_9BACI</name>
<dbReference type="HOGENOM" id="CLU_083287_15_0_9"/>
<dbReference type="InterPro" id="IPR000835">
    <property type="entry name" value="HTH_MarR-typ"/>
</dbReference>
<keyword evidence="1" id="KW-0805">Transcription regulation</keyword>
<dbReference type="EMBL" id="ACWF01000016">
    <property type="protein sequence ID" value="EHL79382.1"/>
    <property type="molecule type" value="Genomic_DNA"/>
</dbReference>
<dbReference type="Gene3D" id="1.10.10.10">
    <property type="entry name" value="Winged helix-like DNA-binding domain superfamily/Winged helix DNA-binding domain"/>
    <property type="match status" value="1"/>
</dbReference>
<dbReference type="InterPro" id="IPR036390">
    <property type="entry name" value="WH_DNA-bd_sf"/>
</dbReference>
<dbReference type="Pfam" id="PF01047">
    <property type="entry name" value="MarR"/>
    <property type="match status" value="1"/>
</dbReference>
<evidence type="ECO:0000313" key="5">
    <source>
        <dbReference type="EMBL" id="EHL79382.1"/>
    </source>
</evidence>
<dbReference type="GO" id="GO:0006950">
    <property type="term" value="P:response to stress"/>
    <property type="evidence" value="ECO:0007669"/>
    <property type="project" value="TreeGrafter"/>
</dbReference>
<keyword evidence="6" id="KW-1185">Reference proteome</keyword>
<dbReference type="PANTHER" id="PTHR33164:SF57">
    <property type="entry name" value="MARR-FAMILY TRANSCRIPTIONAL REGULATOR"/>
    <property type="match status" value="1"/>
</dbReference>
<dbReference type="RefSeq" id="WP_003352679.1">
    <property type="nucleotide sequence ID" value="NZ_JH414740.1"/>
</dbReference>
<feature type="domain" description="HTH marR-type" evidence="4">
    <location>
        <begin position="1"/>
        <end position="142"/>
    </location>
</feature>